<evidence type="ECO:0000256" key="1">
    <source>
        <dbReference type="ARBA" id="ARBA00001947"/>
    </source>
</evidence>
<dbReference type="PANTHER" id="PTHR35005">
    <property type="entry name" value="3-DEHYDRO-SCYLLO-INOSOSE HYDROLASE"/>
    <property type="match status" value="1"/>
</dbReference>
<dbReference type="HOGENOM" id="CLU_055029_3_0_4"/>
<dbReference type="Pfam" id="PF02633">
    <property type="entry name" value="Creatininase"/>
    <property type="match status" value="1"/>
</dbReference>
<name>D6CNV8_THIA3</name>
<evidence type="ECO:0000256" key="2">
    <source>
        <dbReference type="ARBA" id="ARBA00022723"/>
    </source>
</evidence>
<dbReference type="AlphaFoldDB" id="D6CNV8"/>
<dbReference type="GO" id="GO:0016811">
    <property type="term" value="F:hydrolase activity, acting on carbon-nitrogen (but not peptide) bonds, in linear amides"/>
    <property type="evidence" value="ECO:0007669"/>
    <property type="project" value="TreeGrafter"/>
</dbReference>
<reference evidence="7" key="2">
    <citation type="journal article" date="2010" name="PLoS Genet.">
        <title>Structure, function, and evolution of the Thiomonas spp. genome.</title>
        <authorList>
            <person name="Arsene-Ploetze F."/>
            <person name="Koechler S."/>
            <person name="Marchal M."/>
            <person name="Coppee J.Y."/>
            <person name="Chandler M."/>
            <person name="Bonnefoy V."/>
            <person name="Brochier-Armanet C."/>
            <person name="Barakat M."/>
            <person name="Barbe V."/>
            <person name="Battaglia-Brunet F."/>
            <person name="Bruneel O."/>
            <person name="Bryan C.G."/>
            <person name="Cleiss-Arnold J."/>
            <person name="Cruveiller S."/>
            <person name="Erhardt M."/>
            <person name="Heinrich-Salmeron A."/>
            <person name="Hommais F."/>
            <person name="Joulian C."/>
            <person name="Krin E."/>
            <person name="Lieutaud A."/>
            <person name="Lievremont D."/>
            <person name="Michel C."/>
            <person name="Muller D."/>
            <person name="Ortet P."/>
            <person name="Proux C."/>
            <person name="Siguier P."/>
            <person name="Roche D."/>
            <person name="Rouy Z."/>
            <person name="Salvignol G."/>
            <person name="Slyemi D."/>
            <person name="Talla E."/>
            <person name="Weiss S."/>
            <person name="Weissenbach J."/>
            <person name="Medigue C."/>
            <person name="Bertin P.N."/>
        </authorList>
    </citation>
    <scope>NUCLEOTIDE SEQUENCE [LARGE SCALE GENOMIC DNA]</scope>
    <source>
        <strain evidence="7">DSM 22701 / CIP 110005 / 3As</strain>
    </source>
</reference>
<dbReference type="Proteomes" id="UP000002372">
    <property type="component" value="Chromosome"/>
</dbReference>
<gene>
    <name evidence="6" type="ordered locus">THI_3655</name>
</gene>
<dbReference type="NCBIfam" id="TIGR04448">
    <property type="entry name" value="creatininase"/>
    <property type="match status" value="1"/>
</dbReference>
<keyword evidence="4" id="KW-0862">Zinc</keyword>
<keyword evidence="3 6" id="KW-0378">Hydrolase</keyword>
<dbReference type="PANTHER" id="PTHR35005:SF1">
    <property type="entry name" value="2-AMINO-5-FORMYLAMINO-6-RIBOSYLAMINOPYRIMIDIN-4(3H)-ONE 5'-MONOPHOSPHATE DEFORMYLASE"/>
    <property type="match status" value="1"/>
</dbReference>
<evidence type="ECO:0000256" key="3">
    <source>
        <dbReference type="ARBA" id="ARBA00022801"/>
    </source>
</evidence>
<dbReference type="RefSeq" id="WP_013107476.1">
    <property type="nucleotide sequence ID" value="NC_014145.1"/>
</dbReference>
<protein>
    <submittedName>
        <fullName evidence="6">Creatinine amidohydrolase</fullName>
        <ecNumber evidence="6">3.5.2.10</ecNumber>
    </submittedName>
</protein>
<dbReference type="GO" id="GO:0009231">
    <property type="term" value="P:riboflavin biosynthetic process"/>
    <property type="evidence" value="ECO:0007669"/>
    <property type="project" value="TreeGrafter"/>
</dbReference>
<dbReference type="EMBL" id="FP475956">
    <property type="protein sequence ID" value="CAZ90236.1"/>
    <property type="molecule type" value="Genomic_DNA"/>
</dbReference>
<dbReference type="GO" id="GO:0006602">
    <property type="term" value="P:creatinine catabolic process"/>
    <property type="evidence" value="ECO:0007669"/>
    <property type="project" value="InterPro"/>
</dbReference>
<organism evidence="6 7">
    <name type="scientific">Thiomonas arsenitoxydans (strain DSM 22701 / CIP 110005 / 3As)</name>
    <dbReference type="NCBI Taxonomy" id="426114"/>
    <lineage>
        <taxon>Bacteria</taxon>
        <taxon>Pseudomonadati</taxon>
        <taxon>Pseudomonadota</taxon>
        <taxon>Betaproteobacteria</taxon>
        <taxon>Burkholderiales</taxon>
        <taxon>Thiomonas</taxon>
    </lineage>
</organism>
<evidence type="ECO:0000256" key="4">
    <source>
        <dbReference type="ARBA" id="ARBA00022833"/>
    </source>
</evidence>
<evidence type="ECO:0000256" key="5">
    <source>
        <dbReference type="ARBA" id="ARBA00024029"/>
    </source>
</evidence>
<proteinExistence type="inferred from homology"/>
<dbReference type="KEGG" id="thi:THI_3655"/>
<dbReference type="GO" id="GO:0006601">
    <property type="term" value="P:creatine biosynthetic process"/>
    <property type="evidence" value="ECO:0007669"/>
    <property type="project" value="InterPro"/>
</dbReference>
<dbReference type="GO" id="GO:0046872">
    <property type="term" value="F:metal ion binding"/>
    <property type="evidence" value="ECO:0007669"/>
    <property type="project" value="UniProtKB-KW"/>
</dbReference>
<sequence length="263" mass="29478">MNPVMMERMSWMAYRDRIAEDDPVMFLPCGALEQHGPHLPLGTDALLATAVAAGAAARLEGLVAPALSYGYKSQPKCGGGQHFPGTTSLDATSLIQMTRDVIRELARHGIKRLVVVVGHYENQWFVTEGIDLALRELGPACALRVMRLEYWDFLTEQTLARVFPEGFPGFALEHAAVIETSLMLHHHPELVRMDLLPDDGPAQFPPYDIYPLRPERELFSNEAWLQKQVSKQNQYLTSLQTEYASTCENLHCTEIGTDLPQNF</sequence>
<comment type="cofactor">
    <cofactor evidence="1">
        <name>Zn(2+)</name>
        <dbReference type="ChEBI" id="CHEBI:29105"/>
    </cofactor>
</comment>
<reference key="1">
    <citation type="submission" date="2009-07" db="EMBL/GenBank/DDBJ databases">
        <authorList>
            <person name="Genoscope - CEA"/>
        </authorList>
    </citation>
    <scope>NUCLEOTIDE SEQUENCE</scope>
    <source>
        <strain>3As</strain>
    </source>
</reference>
<comment type="similarity">
    <text evidence="5">Belongs to the creatininase superfamily.</text>
</comment>
<evidence type="ECO:0000313" key="6">
    <source>
        <dbReference type="EMBL" id="CAZ90236.1"/>
    </source>
</evidence>
<dbReference type="OrthoDB" id="9801445at2"/>
<accession>D6CNV8</accession>
<dbReference type="EC" id="3.5.2.10" evidence="6"/>
<keyword evidence="2" id="KW-0479">Metal-binding</keyword>
<dbReference type="GO" id="GO:0047789">
    <property type="term" value="F:creatininase activity"/>
    <property type="evidence" value="ECO:0007669"/>
    <property type="project" value="UniProtKB-EC"/>
</dbReference>
<dbReference type="InterPro" id="IPR031034">
    <property type="entry name" value="Creatininase"/>
</dbReference>
<dbReference type="SUPFAM" id="SSF102215">
    <property type="entry name" value="Creatininase"/>
    <property type="match status" value="1"/>
</dbReference>
<dbReference type="InterPro" id="IPR024087">
    <property type="entry name" value="Creatininase-like_sf"/>
</dbReference>
<dbReference type="InterPro" id="IPR003785">
    <property type="entry name" value="Creatininase/forma_Hydrolase"/>
</dbReference>
<evidence type="ECO:0000313" key="7">
    <source>
        <dbReference type="Proteomes" id="UP000002372"/>
    </source>
</evidence>
<dbReference type="eggNOG" id="COG1402">
    <property type="taxonomic scope" value="Bacteria"/>
</dbReference>
<dbReference type="Gene3D" id="3.40.50.10310">
    <property type="entry name" value="Creatininase"/>
    <property type="match status" value="1"/>
</dbReference>